<sequence length="824" mass="98538">MTKSEAKFWEVLENLYAGAEPEGKSGYINLIKQKREYFREFVKPELEEYVQERTKDFPQEFREELYHKLYTFFEPYFSDTGSIFFVKSYIYYKQYERVYTEEDVKLFWKTKDLYYLKSDLLIRSMEVRFEEEGITFYFDASQLEHKKNNEKKKLIYSFEKIDEKGRIVLKVEYSEKGRETREDEIIKDIKKKLKEEGKTQLAKDFKEEHLDKAINTFEKQTKVDYFIHKNPEQFLKEQFNLWLSQYFMAHEEVNLSPERVNQLLAIKDVAYRVIEVIARFEEELKRLWEKPRLVFNSNYVISLDRIAKKEGGLEVIKKILSYPALEEQVREWKELGMVEEDFNPKDILLIGTLNPKWQFLPIDTKYFKDLEEEIISLFDLDEELDGLLIKSENWQALNSILPRFKEKVQTIYIDPPFNKEQDADYFYEVDYKDATWATMLENRVRLGRELLRDTGSIFVRCDYNGNWIVRPLMDEIFGKENFRNEIIVNRTKKIFTGVKGYNVATDDLFFYSKSQGFCFNPQYKRREKAQKWLNMHSPGERRPPERIIFGRLFYPPKGRHWTFTQETINKMIKEGRIRINEEVEYIDIKGNKVKGMPQYLTGEDELLDSNWTDIPGYSQNQGFPTENSEILLKRVIESTSNEGDLVMDFFLGSGTTTAVAHKLKRKWIGVEMGEHFYTVVLPRMKKVLFYDKSGISKEKDVKEKYNEKSAGGFFKYYELEQFEDLLRNVEYSEKSGKEFYEEFLKNFKDYKFSQVDPFLFDKRLAKAVRVDGDDITVNFEELYPDKKVDITESIVNTLGISYKEAKNITKEKLMEFYRRVLLCL</sequence>
<dbReference type="AlphaFoldDB" id="D3DJR2"/>
<dbReference type="OrthoDB" id="9800801at2"/>
<dbReference type="STRING" id="608538.HTH_1616"/>
<dbReference type="InterPro" id="IPR002941">
    <property type="entry name" value="DNA_methylase_N4/N6"/>
</dbReference>
<dbReference type="EMBL" id="AP011112">
    <property type="protein sequence ID" value="BAI70064.1"/>
    <property type="molecule type" value="Genomic_DNA"/>
</dbReference>
<accession>D3DJR2</accession>
<evidence type="ECO:0000256" key="4">
    <source>
        <dbReference type="ARBA" id="ARBA00022679"/>
    </source>
</evidence>
<keyword evidence="9" id="KW-1185">Reference proteome</keyword>
<dbReference type="GO" id="GO:0008170">
    <property type="term" value="F:N-methyltransferase activity"/>
    <property type="evidence" value="ECO:0007669"/>
    <property type="project" value="InterPro"/>
</dbReference>
<proteinExistence type="inferred from homology"/>
<dbReference type="Proteomes" id="UP000002574">
    <property type="component" value="Chromosome"/>
</dbReference>
<evidence type="ECO:0000256" key="6">
    <source>
        <dbReference type="ARBA" id="ARBA00047942"/>
    </source>
</evidence>
<keyword evidence="4" id="KW-0808">Transferase</keyword>
<dbReference type="SUPFAM" id="SSF53335">
    <property type="entry name" value="S-adenosyl-L-methionine-dependent methyltransferases"/>
    <property type="match status" value="1"/>
</dbReference>
<evidence type="ECO:0000259" key="7">
    <source>
        <dbReference type="Pfam" id="PF01555"/>
    </source>
</evidence>
<organism evidence="8 9">
    <name type="scientific">Hydrogenobacter thermophilus (strain DSM 6534 / IAM 12695 / TK-6)</name>
    <dbReference type="NCBI Taxonomy" id="608538"/>
    <lineage>
        <taxon>Bacteria</taxon>
        <taxon>Pseudomonadati</taxon>
        <taxon>Aquificota</taxon>
        <taxon>Aquificia</taxon>
        <taxon>Aquificales</taxon>
        <taxon>Aquificaceae</taxon>
        <taxon>Hydrogenobacter</taxon>
    </lineage>
</organism>
<dbReference type="REBASE" id="23913">
    <property type="entry name" value="M.HthTKORF1616P"/>
</dbReference>
<keyword evidence="3 8" id="KW-0489">Methyltransferase</keyword>
<dbReference type="GO" id="GO:0003677">
    <property type="term" value="F:DNA binding"/>
    <property type="evidence" value="ECO:0007669"/>
    <property type="project" value="InterPro"/>
</dbReference>
<dbReference type="Pfam" id="PF01555">
    <property type="entry name" value="N6_N4_Mtase"/>
    <property type="match status" value="1"/>
</dbReference>
<dbReference type="InterPro" id="IPR002052">
    <property type="entry name" value="DNA_methylase_N6_adenine_CS"/>
</dbReference>
<gene>
    <name evidence="8" type="ordered locus">HTH_1616</name>
</gene>
<comment type="catalytic activity">
    <reaction evidence="6">
        <text>a 2'-deoxyadenosine in DNA + S-adenosyl-L-methionine = an N(6)-methyl-2'-deoxyadenosine in DNA + S-adenosyl-L-homocysteine + H(+)</text>
        <dbReference type="Rhea" id="RHEA:15197"/>
        <dbReference type="Rhea" id="RHEA-COMP:12418"/>
        <dbReference type="Rhea" id="RHEA-COMP:12419"/>
        <dbReference type="ChEBI" id="CHEBI:15378"/>
        <dbReference type="ChEBI" id="CHEBI:57856"/>
        <dbReference type="ChEBI" id="CHEBI:59789"/>
        <dbReference type="ChEBI" id="CHEBI:90615"/>
        <dbReference type="ChEBI" id="CHEBI:90616"/>
        <dbReference type="EC" id="2.1.1.72"/>
    </reaction>
</comment>
<dbReference type="GO" id="GO:0032259">
    <property type="term" value="P:methylation"/>
    <property type="evidence" value="ECO:0007669"/>
    <property type="project" value="UniProtKB-KW"/>
</dbReference>
<dbReference type="eggNOG" id="COG2189">
    <property type="taxonomic scope" value="Bacteria"/>
</dbReference>
<dbReference type="KEGG" id="hte:Hydth_1604"/>
<dbReference type="GO" id="GO:0009007">
    <property type="term" value="F:site-specific DNA-methyltransferase (adenine-specific) activity"/>
    <property type="evidence" value="ECO:0007669"/>
    <property type="project" value="UniProtKB-EC"/>
</dbReference>
<dbReference type="InterPro" id="IPR029063">
    <property type="entry name" value="SAM-dependent_MTases_sf"/>
</dbReference>
<dbReference type="EC" id="2.1.1.72" evidence="2"/>
<evidence type="ECO:0000256" key="5">
    <source>
        <dbReference type="ARBA" id="ARBA00022691"/>
    </source>
</evidence>
<dbReference type="PRINTS" id="PR00506">
    <property type="entry name" value="D21N6MTFRASE"/>
</dbReference>
<dbReference type="PROSITE" id="PS00092">
    <property type="entry name" value="N6_MTASE"/>
    <property type="match status" value="1"/>
</dbReference>
<comment type="similarity">
    <text evidence="1">Belongs to the N(4)/N(6)-methyltransferase family.</text>
</comment>
<evidence type="ECO:0000313" key="8">
    <source>
        <dbReference type="EMBL" id="BAI70064.1"/>
    </source>
</evidence>
<evidence type="ECO:0000313" key="9">
    <source>
        <dbReference type="Proteomes" id="UP000002574"/>
    </source>
</evidence>
<dbReference type="Gene3D" id="3.40.50.150">
    <property type="entry name" value="Vaccinia Virus protein VP39"/>
    <property type="match status" value="1"/>
</dbReference>
<dbReference type="KEGG" id="hth:HTH_1616"/>
<evidence type="ECO:0000256" key="1">
    <source>
        <dbReference type="ARBA" id="ARBA00006594"/>
    </source>
</evidence>
<reference evidence="8 9" key="1">
    <citation type="journal article" date="2010" name="J. Bacteriol.">
        <title>Complete genome sequence of the thermophilic, obligately chemolithoautotrophic hydrogen-oxidizing bacterium Hydrogenobacter thermophilus TK-6.</title>
        <authorList>
            <person name="Arai H."/>
            <person name="Kanbe H."/>
            <person name="Ishii M."/>
            <person name="Igarashi Y."/>
        </authorList>
    </citation>
    <scope>NUCLEOTIDE SEQUENCE [LARGE SCALE GENOMIC DNA]</scope>
    <source>
        <strain evidence="9">DSM 6534 / IAM 12695 / TK-6 [Tokyo]</strain>
    </source>
</reference>
<keyword evidence="5" id="KW-0949">S-adenosyl-L-methionine</keyword>
<name>D3DJR2_HYDTT</name>
<feature type="domain" description="DNA methylase N-4/N-6" evidence="7">
    <location>
        <begin position="408"/>
        <end position="678"/>
    </location>
</feature>
<dbReference type="REBASE" id="28429">
    <property type="entry name" value="M.HthTK6ORF1604P"/>
</dbReference>
<dbReference type="PATRIC" id="fig|608538.5.peg.1635"/>
<protein>
    <recommendedName>
        <fullName evidence="2">site-specific DNA-methyltransferase (adenine-specific)</fullName>
        <ecNumber evidence="2">2.1.1.72</ecNumber>
    </recommendedName>
</protein>
<evidence type="ECO:0000256" key="3">
    <source>
        <dbReference type="ARBA" id="ARBA00022603"/>
    </source>
</evidence>
<evidence type="ECO:0000256" key="2">
    <source>
        <dbReference type="ARBA" id="ARBA00011900"/>
    </source>
</evidence>
<dbReference type="InterPro" id="IPR002295">
    <property type="entry name" value="N4/N6-MTase_EcoPI_Mod-like"/>
</dbReference>